<accession>A0A6V8L4E8</accession>
<dbReference type="EMBL" id="BLPG01000001">
    <property type="protein sequence ID" value="GFJ88937.1"/>
    <property type="molecule type" value="Genomic_DNA"/>
</dbReference>
<dbReference type="AlphaFoldDB" id="A0A6V8L4E8"/>
<proteinExistence type="predicted"/>
<keyword evidence="4" id="KW-1185">Reference proteome</keyword>
<protein>
    <recommendedName>
        <fullName evidence="2">Acetyl xylan esterase domain-containing protein</fullName>
    </recommendedName>
</protein>
<dbReference type="Proteomes" id="UP000482960">
    <property type="component" value="Unassembled WGS sequence"/>
</dbReference>
<dbReference type="RefSeq" id="WP_173076496.1">
    <property type="nucleotide sequence ID" value="NZ_BLPG01000001.1"/>
</dbReference>
<name>A0A6V8L4E8_9ACTN</name>
<feature type="compositionally biased region" description="Basic and acidic residues" evidence="1">
    <location>
        <begin position="10"/>
        <end position="19"/>
    </location>
</feature>
<reference evidence="3 4" key="2">
    <citation type="submission" date="2020-03" db="EMBL/GenBank/DDBJ databases">
        <authorList>
            <person name="Ichikawa N."/>
            <person name="Kimura A."/>
            <person name="Kitahashi Y."/>
            <person name="Uohara A."/>
        </authorList>
    </citation>
    <scope>NUCLEOTIDE SEQUENCE [LARGE SCALE GENOMIC DNA]</scope>
    <source>
        <strain evidence="3 4">NBRC 108638</strain>
    </source>
</reference>
<evidence type="ECO:0000313" key="4">
    <source>
        <dbReference type="Proteomes" id="UP000482960"/>
    </source>
</evidence>
<dbReference type="InterPro" id="IPR008391">
    <property type="entry name" value="AXE1_dom"/>
</dbReference>
<dbReference type="Pfam" id="PF05448">
    <property type="entry name" value="AXE1"/>
    <property type="match status" value="1"/>
</dbReference>
<sequence>MRAGTPPQPLRDHPGEGRRARAARHPRPRDVRAPLLRRGRLARRVRAAGALPGAERLDYNGGSFGGGIGALALPWDDRFTRAHLYVPSFGHHPLRLAAPSTGSGEAVRRLLAREPHLRPVLDYFDAAIAARRIHIPVYVSAARRDPAVLPDGQFAVYEALAGPKHLYVLSTGHPANPAELSARDRDLAHFFAH</sequence>
<feature type="region of interest" description="Disordered" evidence="1">
    <location>
        <begin position="1"/>
        <end position="31"/>
    </location>
</feature>
<dbReference type="SUPFAM" id="SSF53474">
    <property type="entry name" value="alpha/beta-Hydrolases"/>
    <property type="match status" value="1"/>
</dbReference>
<reference evidence="3 4" key="1">
    <citation type="submission" date="2020-03" db="EMBL/GenBank/DDBJ databases">
        <title>Whole genome shotgun sequence of Phytohabitans rumicis NBRC 108638.</title>
        <authorList>
            <person name="Komaki H."/>
            <person name="Tamura T."/>
        </authorList>
    </citation>
    <scope>NUCLEOTIDE SEQUENCE [LARGE SCALE GENOMIC DNA]</scope>
    <source>
        <strain evidence="3 4">NBRC 108638</strain>
    </source>
</reference>
<organism evidence="3 4">
    <name type="scientific">Phytohabitans rumicis</name>
    <dbReference type="NCBI Taxonomy" id="1076125"/>
    <lineage>
        <taxon>Bacteria</taxon>
        <taxon>Bacillati</taxon>
        <taxon>Actinomycetota</taxon>
        <taxon>Actinomycetes</taxon>
        <taxon>Micromonosporales</taxon>
        <taxon>Micromonosporaceae</taxon>
    </lineage>
</organism>
<dbReference type="Gene3D" id="3.40.50.1820">
    <property type="entry name" value="alpha/beta hydrolase"/>
    <property type="match status" value="1"/>
</dbReference>
<feature type="domain" description="Acetyl xylan esterase" evidence="2">
    <location>
        <begin position="55"/>
        <end position="171"/>
    </location>
</feature>
<comment type="caution">
    <text evidence="3">The sequence shown here is derived from an EMBL/GenBank/DDBJ whole genome shotgun (WGS) entry which is preliminary data.</text>
</comment>
<gene>
    <name evidence="3" type="ORF">Prum_025790</name>
</gene>
<evidence type="ECO:0000313" key="3">
    <source>
        <dbReference type="EMBL" id="GFJ88937.1"/>
    </source>
</evidence>
<evidence type="ECO:0000256" key="1">
    <source>
        <dbReference type="SAM" id="MobiDB-lite"/>
    </source>
</evidence>
<dbReference type="InterPro" id="IPR029058">
    <property type="entry name" value="AB_hydrolase_fold"/>
</dbReference>
<evidence type="ECO:0000259" key="2">
    <source>
        <dbReference type="Pfam" id="PF05448"/>
    </source>
</evidence>